<organism evidence="1 2">
    <name type="scientific">Sphingomonas prati</name>
    <dbReference type="NCBI Taxonomy" id="1843237"/>
    <lineage>
        <taxon>Bacteria</taxon>
        <taxon>Pseudomonadati</taxon>
        <taxon>Pseudomonadota</taxon>
        <taxon>Alphaproteobacteria</taxon>
        <taxon>Sphingomonadales</taxon>
        <taxon>Sphingomonadaceae</taxon>
        <taxon>Sphingomonas</taxon>
    </lineage>
</organism>
<sequence length="98" mass="10407">MIAVELTSSGYPIGPAVYRDRLAGDTDAIAGCHPRRTAEISVEIRRDIDLGGLGPRIRESNQPKPLTLGRSFGSDRRDIGLYDADAAKYPGPSPAVGA</sequence>
<name>A0A7W9BRC0_9SPHN</name>
<gene>
    <name evidence="1" type="ORF">FHS99_001192</name>
</gene>
<dbReference type="RefSeq" id="WP_157177437.1">
    <property type="nucleotide sequence ID" value="NZ_BMJP01000001.1"/>
</dbReference>
<protein>
    <submittedName>
        <fullName evidence="1">Uncharacterized protein</fullName>
    </submittedName>
</protein>
<accession>A0A7W9BRC0</accession>
<dbReference type="Proteomes" id="UP000546701">
    <property type="component" value="Unassembled WGS sequence"/>
</dbReference>
<evidence type="ECO:0000313" key="1">
    <source>
        <dbReference type="EMBL" id="MBB5728722.1"/>
    </source>
</evidence>
<dbReference type="AlphaFoldDB" id="A0A7W9BRC0"/>
<proteinExistence type="predicted"/>
<evidence type="ECO:0000313" key="2">
    <source>
        <dbReference type="Proteomes" id="UP000546701"/>
    </source>
</evidence>
<reference evidence="1 2" key="1">
    <citation type="submission" date="2020-08" db="EMBL/GenBank/DDBJ databases">
        <title>Genomic Encyclopedia of Type Strains, Phase IV (KMG-IV): sequencing the most valuable type-strain genomes for metagenomic binning, comparative biology and taxonomic classification.</title>
        <authorList>
            <person name="Goeker M."/>
        </authorList>
    </citation>
    <scope>NUCLEOTIDE SEQUENCE [LARGE SCALE GENOMIC DNA]</scope>
    <source>
        <strain evidence="1 2">DSM 103336</strain>
    </source>
</reference>
<keyword evidence="2" id="KW-1185">Reference proteome</keyword>
<comment type="caution">
    <text evidence="1">The sequence shown here is derived from an EMBL/GenBank/DDBJ whole genome shotgun (WGS) entry which is preliminary data.</text>
</comment>
<dbReference type="EMBL" id="JACIJR010000002">
    <property type="protein sequence ID" value="MBB5728722.1"/>
    <property type="molecule type" value="Genomic_DNA"/>
</dbReference>